<dbReference type="RefSeq" id="WP_191286683.1">
    <property type="nucleotide sequence ID" value="NZ_BNCH01000005.1"/>
</dbReference>
<comment type="caution">
    <text evidence="1">The sequence shown here is derived from an EMBL/GenBank/DDBJ whole genome shotgun (WGS) entry which is preliminary data.</text>
</comment>
<keyword evidence="2" id="KW-1185">Reference proteome</keyword>
<organism evidence="1 2">
    <name type="scientific">Aliiroseovarius zhejiangensis</name>
    <dbReference type="NCBI Taxonomy" id="1632025"/>
    <lineage>
        <taxon>Bacteria</taxon>
        <taxon>Pseudomonadati</taxon>
        <taxon>Pseudomonadota</taxon>
        <taxon>Alphaproteobacteria</taxon>
        <taxon>Rhodobacterales</taxon>
        <taxon>Paracoccaceae</taxon>
        <taxon>Aliiroseovarius</taxon>
    </lineage>
</organism>
<dbReference type="EMBL" id="BNCH01000005">
    <property type="protein sequence ID" value="GHF01451.1"/>
    <property type="molecule type" value="Genomic_DNA"/>
</dbReference>
<proteinExistence type="predicted"/>
<dbReference type="SUPFAM" id="SSF88723">
    <property type="entry name" value="PIN domain-like"/>
    <property type="match status" value="1"/>
</dbReference>
<accession>A0ABQ3J288</accession>
<dbReference type="InterPro" id="IPR021799">
    <property type="entry name" value="PIN-like_prokaryotic"/>
</dbReference>
<name>A0ABQ3J288_9RHOB</name>
<sequence>MRIVISDTSCLIDLRKGGLLSGLLALPYQFAIPLPLFEDELLDMSGREKQMLIDSGLEVWDLSGEQVKRSGDVQRGNRALTINDCFAFIAAADTSDAILLTGDGPLRRFASAQAVEVHGVLWAVDEMHAASVMPPQVLYRALVIFEEDPTVWLPVAEHTRRLQKFRKLSQAR</sequence>
<evidence type="ECO:0000313" key="2">
    <source>
        <dbReference type="Proteomes" id="UP000609802"/>
    </source>
</evidence>
<dbReference type="Pfam" id="PF11848">
    <property type="entry name" value="DUF3368"/>
    <property type="match status" value="1"/>
</dbReference>
<evidence type="ECO:0008006" key="3">
    <source>
        <dbReference type="Google" id="ProtNLM"/>
    </source>
</evidence>
<evidence type="ECO:0000313" key="1">
    <source>
        <dbReference type="EMBL" id="GHF01451.1"/>
    </source>
</evidence>
<gene>
    <name evidence="1" type="ORF">GCM10016455_23000</name>
</gene>
<dbReference type="InterPro" id="IPR029060">
    <property type="entry name" value="PIN-like_dom_sf"/>
</dbReference>
<protein>
    <recommendedName>
        <fullName evidence="3">PIN domain-containing protein</fullName>
    </recommendedName>
</protein>
<reference evidence="2" key="1">
    <citation type="journal article" date="2019" name="Int. J. Syst. Evol. Microbiol.">
        <title>The Global Catalogue of Microorganisms (GCM) 10K type strain sequencing project: providing services to taxonomists for standard genome sequencing and annotation.</title>
        <authorList>
            <consortium name="The Broad Institute Genomics Platform"/>
            <consortium name="The Broad Institute Genome Sequencing Center for Infectious Disease"/>
            <person name="Wu L."/>
            <person name="Ma J."/>
        </authorList>
    </citation>
    <scope>NUCLEOTIDE SEQUENCE [LARGE SCALE GENOMIC DNA]</scope>
    <source>
        <strain evidence="2">KCTC 42443</strain>
    </source>
</reference>
<dbReference type="Proteomes" id="UP000609802">
    <property type="component" value="Unassembled WGS sequence"/>
</dbReference>